<evidence type="ECO:0008006" key="4">
    <source>
        <dbReference type="Google" id="ProtNLM"/>
    </source>
</evidence>
<feature type="transmembrane region" description="Helical" evidence="1">
    <location>
        <begin position="50"/>
        <end position="76"/>
    </location>
</feature>
<keyword evidence="1" id="KW-0812">Transmembrane</keyword>
<evidence type="ECO:0000256" key="1">
    <source>
        <dbReference type="SAM" id="Phobius"/>
    </source>
</evidence>
<dbReference type="AlphaFoldDB" id="A0A9D1SCM1"/>
<evidence type="ECO:0000313" key="3">
    <source>
        <dbReference type="Proteomes" id="UP000824112"/>
    </source>
</evidence>
<gene>
    <name evidence="2" type="ORF">IAB03_02540</name>
</gene>
<keyword evidence="1" id="KW-0472">Membrane</keyword>
<proteinExistence type="predicted"/>
<sequence>MEETTEIKKDAVLTRLMQPDTATRLPEQFNDKMMERIQARVKRKACIISFLQYLFTTITSLGLIFGTVSLLAHYSSFNILDELSQIFKKVRIEGDLSLYPLIGGIVLLLLYLDHILRRRYESRQKEDTFQNN</sequence>
<comment type="caution">
    <text evidence="2">The sequence shown here is derived from an EMBL/GenBank/DDBJ whole genome shotgun (WGS) entry which is preliminary data.</text>
</comment>
<evidence type="ECO:0000313" key="2">
    <source>
        <dbReference type="EMBL" id="HIU54668.1"/>
    </source>
</evidence>
<keyword evidence="1" id="KW-1133">Transmembrane helix</keyword>
<dbReference type="Proteomes" id="UP000824112">
    <property type="component" value="Unassembled WGS sequence"/>
</dbReference>
<name>A0A9D1SCM1_9BACT</name>
<reference evidence="2" key="2">
    <citation type="journal article" date="2021" name="PeerJ">
        <title>Extensive microbial diversity within the chicken gut microbiome revealed by metagenomics and culture.</title>
        <authorList>
            <person name="Gilroy R."/>
            <person name="Ravi A."/>
            <person name="Getino M."/>
            <person name="Pursley I."/>
            <person name="Horton D.L."/>
            <person name="Alikhan N.F."/>
            <person name="Baker D."/>
            <person name="Gharbi K."/>
            <person name="Hall N."/>
            <person name="Watson M."/>
            <person name="Adriaenssens E.M."/>
            <person name="Foster-Nyarko E."/>
            <person name="Jarju S."/>
            <person name="Secka A."/>
            <person name="Antonio M."/>
            <person name="Oren A."/>
            <person name="Chaudhuri R.R."/>
            <person name="La Ragione R."/>
            <person name="Hildebrand F."/>
            <person name="Pallen M.J."/>
        </authorList>
    </citation>
    <scope>NUCLEOTIDE SEQUENCE</scope>
    <source>
        <strain evidence="2">CHK158-818</strain>
    </source>
</reference>
<reference evidence="2" key="1">
    <citation type="submission" date="2020-10" db="EMBL/GenBank/DDBJ databases">
        <authorList>
            <person name="Gilroy R."/>
        </authorList>
    </citation>
    <scope>NUCLEOTIDE SEQUENCE</scope>
    <source>
        <strain evidence="2">CHK158-818</strain>
    </source>
</reference>
<organism evidence="2 3">
    <name type="scientific">Candidatus Gallibacteroides avistercoris</name>
    <dbReference type="NCBI Taxonomy" id="2840833"/>
    <lineage>
        <taxon>Bacteria</taxon>
        <taxon>Pseudomonadati</taxon>
        <taxon>Bacteroidota</taxon>
        <taxon>Bacteroidia</taxon>
        <taxon>Bacteroidales</taxon>
        <taxon>Bacteroidaceae</taxon>
        <taxon>Bacteroidaceae incertae sedis</taxon>
        <taxon>Candidatus Gallibacteroides</taxon>
    </lineage>
</organism>
<protein>
    <recommendedName>
        <fullName evidence="4">DUF5056 domain-containing protein</fullName>
    </recommendedName>
</protein>
<accession>A0A9D1SCM1</accession>
<feature type="transmembrane region" description="Helical" evidence="1">
    <location>
        <begin position="96"/>
        <end position="116"/>
    </location>
</feature>
<dbReference type="EMBL" id="DVNA01000056">
    <property type="protein sequence ID" value="HIU54668.1"/>
    <property type="molecule type" value="Genomic_DNA"/>
</dbReference>